<evidence type="ECO:0000259" key="1">
    <source>
        <dbReference type="Pfam" id="PF04986"/>
    </source>
</evidence>
<comment type="caution">
    <text evidence="2">The sequence shown here is derived from an EMBL/GenBank/DDBJ whole genome shotgun (WGS) entry which is preliminary data.</text>
</comment>
<sequence>LTPGIVIVVHTFGRNLKFNPHIHALMTEGGLDKNDEWRPISFLPYAALRKRWQHLILKAFRERFKGDKKIINLVNKLYTQKKNGFYVHAKTKMRSAKSAAKYIGRYMSRPAIAESRIIRWNNKEVEFWYEDSETGKIEEVTMPILQFIGRLVSHIPEKQFKMVRHYGIYARNKRALCRIAVRFWQLEKLLKEKQIHGYKGQVANNKRKISYRERMIKEFGLDPYKCPRCGNEMELVRIWHPKYGDIYDLFSGGVEVKEYGKSKKAKKEKRKTVVGERSYDNISLFAV</sequence>
<feature type="non-terminal residue" evidence="2">
    <location>
        <position position="1"/>
    </location>
</feature>
<proteinExistence type="predicted"/>
<dbReference type="GO" id="GO:0003677">
    <property type="term" value="F:DNA binding"/>
    <property type="evidence" value="ECO:0007669"/>
    <property type="project" value="InterPro"/>
</dbReference>
<dbReference type="EMBL" id="JAKOAV010000093">
    <property type="protein sequence ID" value="MDF9410108.1"/>
    <property type="molecule type" value="Genomic_DNA"/>
</dbReference>
<dbReference type="GO" id="GO:0006313">
    <property type="term" value="P:DNA transposition"/>
    <property type="evidence" value="ECO:0007669"/>
    <property type="project" value="InterPro"/>
</dbReference>
<organism evidence="2 3">
    <name type="scientific">Pelotomaculum isophthalicicum JI</name>
    <dbReference type="NCBI Taxonomy" id="947010"/>
    <lineage>
        <taxon>Bacteria</taxon>
        <taxon>Bacillati</taxon>
        <taxon>Bacillota</taxon>
        <taxon>Clostridia</taxon>
        <taxon>Eubacteriales</taxon>
        <taxon>Desulfotomaculaceae</taxon>
        <taxon>Pelotomaculum</taxon>
    </lineage>
</organism>
<dbReference type="AlphaFoldDB" id="A0A9X4JWX9"/>
<feature type="domain" description="Transposase IS801/IS1294" evidence="1">
    <location>
        <begin position="4"/>
        <end position="173"/>
    </location>
</feature>
<accession>A0A9X4JWX9</accession>
<dbReference type="InterPro" id="IPR007069">
    <property type="entry name" value="Transposase_32"/>
</dbReference>
<keyword evidence="3" id="KW-1185">Reference proteome</keyword>
<reference evidence="2" key="1">
    <citation type="submission" date="2022-02" db="EMBL/GenBank/DDBJ databases">
        <authorList>
            <person name="Leng L."/>
        </authorList>
    </citation>
    <scope>NUCLEOTIDE SEQUENCE</scope>
    <source>
        <strain evidence="2">JI</strain>
    </source>
</reference>
<name>A0A9X4JWX9_9FIRM</name>
<dbReference type="PANTHER" id="PTHR37023">
    <property type="entry name" value="TRANSPOSASE"/>
    <property type="match status" value="1"/>
</dbReference>
<dbReference type="GO" id="GO:0004803">
    <property type="term" value="F:transposase activity"/>
    <property type="evidence" value="ECO:0007669"/>
    <property type="project" value="InterPro"/>
</dbReference>
<dbReference type="PANTHER" id="PTHR37023:SF1">
    <property type="entry name" value="ISSOD25 TRANSPOSASE TNPA_ISSOD25"/>
    <property type="match status" value="1"/>
</dbReference>
<gene>
    <name evidence="2" type="ORF">L7E55_17530</name>
</gene>
<protein>
    <submittedName>
        <fullName evidence="2">Transposase</fullName>
    </submittedName>
</protein>
<dbReference type="RefSeq" id="WP_277445656.1">
    <property type="nucleotide sequence ID" value="NZ_JAKOAV010000093.1"/>
</dbReference>
<dbReference type="Proteomes" id="UP001154312">
    <property type="component" value="Unassembled WGS sequence"/>
</dbReference>
<dbReference type="Pfam" id="PF04986">
    <property type="entry name" value="Y2_Tnp"/>
    <property type="match status" value="1"/>
</dbReference>
<evidence type="ECO:0000313" key="2">
    <source>
        <dbReference type="EMBL" id="MDF9410108.1"/>
    </source>
</evidence>
<evidence type="ECO:0000313" key="3">
    <source>
        <dbReference type="Proteomes" id="UP001154312"/>
    </source>
</evidence>